<keyword evidence="5 10" id="KW-0276">Fatty acid metabolism</keyword>
<dbReference type="GO" id="GO:0005789">
    <property type="term" value="C:endoplasmic reticulum membrane"/>
    <property type="evidence" value="ECO:0007669"/>
    <property type="project" value="TreeGrafter"/>
</dbReference>
<keyword evidence="2 10" id="KW-0444">Lipid biosynthesis</keyword>
<keyword evidence="6 10" id="KW-1133">Transmembrane helix</keyword>
<feature type="transmembrane region" description="Helical" evidence="10">
    <location>
        <begin position="167"/>
        <end position="189"/>
    </location>
</feature>
<evidence type="ECO:0000256" key="2">
    <source>
        <dbReference type="ARBA" id="ARBA00022516"/>
    </source>
</evidence>
<dbReference type="AlphaFoldDB" id="A0A8J2RR07"/>
<dbReference type="GO" id="GO:0019367">
    <property type="term" value="P:fatty acid elongation, saturated fatty acid"/>
    <property type="evidence" value="ECO:0007669"/>
    <property type="project" value="TreeGrafter"/>
</dbReference>
<comment type="similarity">
    <text evidence="10">Belongs to the ELO family.</text>
</comment>
<evidence type="ECO:0000256" key="9">
    <source>
        <dbReference type="ARBA" id="ARBA00023160"/>
    </source>
</evidence>
<dbReference type="GO" id="GO:0030148">
    <property type="term" value="P:sphingolipid biosynthetic process"/>
    <property type="evidence" value="ECO:0007669"/>
    <property type="project" value="TreeGrafter"/>
</dbReference>
<keyword evidence="8 10" id="KW-0472">Membrane</keyword>
<evidence type="ECO:0000256" key="7">
    <source>
        <dbReference type="ARBA" id="ARBA00023098"/>
    </source>
</evidence>
<dbReference type="EC" id="2.3.1.199" evidence="10"/>
<comment type="subcellular location">
    <subcellularLocation>
        <location evidence="1">Membrane</location>
        <topology evidence="1">Multi-pass membrane protein</topology>
    </subcellularLocation>
</comment>
<feature type="transmembrane region" description="Helical" evidence="10">
    <location>
        <begin position="209"/>
        <end position="227"/>
    </location>
</feature>
<keyword evidence="12" id="KW-1185">Reference proteome</keyword>
<comment type="caution">
    <text evidence="11">The sequence shown here is derived from an EMBL/GenBank/DDBJ whole genome shotgun (WGS) entry which is preliminary data.</text>
</comment>
<dbReference type="PANTHER" id="PTHR11157">
    <property type="entry name" value="FATTY ACID ACYL TRANSFERASE-RELATED"/>
    <property type="match status" value="1"/>
</dbReference>
<feature type="transmembrane region" description="Helical" evidence="10">
    <location>
        <begin position="62"/>
        <end position="82"/>
    </location>
</feature>
<sequence>MTTFIEVLGEFSDKVWDLRDRRVDDWPLMSSPIPAMLICLAYVFVVKVVGPKFMENRPAYDLRGVLKVYNLFQIVVNIWVFYELCKHGWLSGNYNYFCEPVDYSYNESAFRVLLACYVFYLSKFVDLLDTVFFVLRKKNNQITLLHVIHHGWIPTTLWPGIRFVCGGHGSFFAFLNSFVHVVMYIYYFLSAMGPQVQKYLGWKKYLTSLQMVQFVAASAHCFQLLFFDCQFPYLMSCWIGLHEVFFLAMFLNFYRQTYLKNKKDKADAQLAINNNNNHYAKKAL</sequence>
<evidence type="ECO:0000313" key="12">
    <source>
        <dbReference type="Proteomes" id="UP000789390"/>
    </source>
</evidence>
<dbReference type="OrthoDB" id="434092at2759"/>
<evidence type="ECO:0000313" key="11">
    <source>
        <dbReference type="EMBL" id="CAH0104067.1"/>
    </source>
</evidence>
<dbReference type="InterPro" id="IPR002076">
    <property type="entry name" value="ELO_fam"/>
</dbReference>
<dbReference type="GO" id="GO:0009922">
    <property type="term" value="F:fatty acid elongase activity"/>
    <property type="evidence" value="ECO:0007669"/>
    <property type="project" value="UniProtKB-EC"/>
</dbReference>
<dbReference type="EMBL" id="CAKKLH010000124">
    <property type="protein sequence ID" value="CAH0104067.1"/>
    <property type="molecule type" value="Genomic_DNA"/>
</dbReference>
<evidence type="ECO:0000256" key="5">
    <source>
        <dbReference type="ARBA" id="ARBA00022832"/>
    </source>
</evidence>
<proteinExistence type="inferred from homology"/>
<dbReference type="GO" id="GO:0042761">
    <property type="term" value="P:very long-chain fatty acid biosynthetic process"/>
    <property type="evidence" value="ECO:0007669"/>
    <property type="project" value="TreeGrafter"/>
</dbReference>
<keyword evidence="3 10" id="KW-0808">Transferase</keyword>
<keyword evidence="4 10" id="KW-0812">Transmembrane</keyword>
<evidence type="ECO:0000256" key="1">
    <source>
        <dbReference type="ARBA" id="ARBA00004141"/>
    </source>
</evidence>
<dbReference type="GO" id="GO:0034626">
    <property type="term" value="P:fatty acid elongation, polyunsaturated fatty acid"/>
    <property type="evidence" value="ECO:0007669"/>
    <property type="project" value="TreeGrafter"/>
</dbReference>
<keyword evidence="7 10" id="KW-0443">Lipid metabolism</keyword>
<feature type="transmembrane region" description="Helical" evidence="10">
    <location>
        <begin position="33"/>
        <end position="50"/>
    </location>
</feature>
<evidence type="ECO:0000256" key="4">
    <source>
        <dbReference type="ARBA" id="ARBA00022692"/>
    </source>
</evidence>
<comment type="catalytic activity">
    <reaction evidence="10">
        <text>a very-long-chain acyl-CoA + malonyl-CoA + H(+) = a very-long-chain 3-oxoacyl-CoA + CO2 + CoA</text>
        <dbReference type="Rhea" id="RHEA:32727"/>
        <dbReference type="ChEBI" id="CHEBI:15378"/>
        <dbReference type="ChEBI" id="CHEBI:16526"/>
        <dbReference type="ChEBI" id="CHEBI:57287"/>
        <dbReference type="ChEBI" id="CHEBI:57384"/>
        <dbReference type="ChEBI" id="CHEBI:90725"/>
        <dbReference type="ChEBI" id="CHEBI:90736"/>
        <dbReference type="EC" id="2.3.1.199"/>
    </reaction>
</comment>
<protein>
    <recommendedName>
        <fullName evidence="10">Elongation of very long chain fatty acids protein</fullName>
        <ecNumber evidence="10">2.3.1.199</ecNumber>
    </recommendedName>
    <alternativeName>
        <fullName evidence="10">Very-long-chain 3-oxoacyl-CoA synthase</fullName>
    </alternativeName>
</protein>
<reference evidence="11" key="1">
    <citation type="submission" date="2021-11" db="EMBL/GenBank/DDBJ databases">
        <authorList>
            <person name="Schell T."/>
        </authorList>
    </citation>
    <scope>NUCLEOTIDE SEQUENCE</scope>
    <source>
        <strain evidence="11">M5</strain>
    </source>
</reference>
<accession>A0A8J2RR07</accession>
<organism evidence="11 12">
    <name type="scientific">Daphnia galeata</name>
    <dbReference type="NCBI Taxonomy" id="27404"/>
    <lineage>
        <taxon>Eukaryota</taxon>
        <taxon>Metazoa</taxon>
        <taxon>Ecdysozoa</taxon>
        <taxon>Arthropoda</taxon>
        <taxon>Crustacea</taxon>
        <taxon>Branchiopoda</taxon>
        <taxon>Diplostraca</taxon>
        <taxon>Cladocera</taxon>
        <taxon>Anomopoda</taxon>
        <taxon>Daphniidae</taxon>
        <taxon>Daphnia</taxon>
    </lineage>
</organism>
<dbReference type="Pfam" id="PF01151">
    <property type="entry name" value="ELO"/>
    <property type="match status" value="1"/>
</dbReference>
<feature type="transmembrane region" description="Helical" evidence="10">
    <location>
        <begin position="142"/>
        <end position="161"/>
    </location>
</feature>
<keyword evidence="9 10" id="KW-0275">Fatty acid biosynthesis</keyword>
<feature type="transmembrane region" description="Helical" evidence="10">
    <location>
        <begin position="112"/>
        <end position="135"/>
    </location>
</feature>
<dbReference type="Proteomes" id="UP000789390">
    <property type="component" value="Unassembled WGS sequence"/>
</dbReference>
<name>A0A8J2RR07_9CRUS</name>
<gene>
    <name evidence="11" type="ORF">DGAL_LOCUS6779</name>
</gene>
<dbReference type="PANTHER" id="PTHR11157:SF69">
    <property type="entry name" value="ELONGATION OF VERY LONG CHAIN FATTY ACIDS PROTEIN 7"/>
    <property type="match status" value="1"/>
</dbReference>
<evidence type="ECO:0000256" key="8">
    <source>
        <dbReference type="ARBA" id="ARBA00023136"/>
    </source>
</evidence>
<evidence type="ECO:0000256" key="10">
    <source>
        <dbReference type="RuleBase" id="RU361115"/>
    </source>
</evidence>
<dbReference type="GO" id="GO:0034625">
    <property type="term" value="P:fatty acid elongation, monounsaturated fatty acid"/>
    <property type="evidence" value="ECO:0007669"/>
    <property type="project" value="TreeGrafter"/>
</dbReference>
<evidence type="ECO:0000256" key="3">
    <source>
        <dbReference type="ARBA" id="ARBA00022679"/>
    </source>
</evidence>
<evidence type="ECO:0000256" key="6">
    <source>
        <dbReference type="ARBA" id="ARBA00022989"/>
    </source>
</evidence>
<feature type="transmembrane region" description="Helical" evidence="10">
    <location>
        <begin position="233"/>
        <end position="254"/>
    </location>
</feature>